<sequence>MTVEIRPMRPEDAVEIRRQASQRVQMGLSRDMTLAEAAELVDEGAALTAFVGARIVACFGIRETFPGAQGVAWALLAEGLGGAHLAVTRAARRLVMRSPLARIEAIVRADVDAEVIWARLVGLTAAHVLRKFGAASEDHILFERIR</sequence>
<reference evidence="1 2" key="1">
    <citation type="submission" date="2016-10" db="EMBL/GenBank/DDBJ databases">
        <authorList>
            <person name="de Groot N.N."/>
        </authorList>
    </citation>
    <scope>NUCLEOTIDE SEQUENCE [LARGE SCALE GENOMIC DNA]</scope>
    <source>
        <strain evidence="1 2">S5-249</strain>
    </source>
</reference>
<dbReference type="EMBL" id="FOZG01000001">
    <property type="protein sequence ID" value="SFR86437.1"/>
    <property type="molecule type" value="Genomic_DNA"/>
</dbReference>
<dbReference type="STRING" id="1166337.SAMN05192580_1346"/>
<name>A0A1I6K5H3_9SPHN</name>
<dbReference type="SUPFAM" id="SSF55729">
    <property type="entry name" value="Acyl-CoA N-acyltransferases (Nat)"/>
    <property type="match status" value="1"/>
</dbReference>
<dbReference type="RefSeq" id="WP_093312609.1">
    <property type="nucleotide sequence ID" value="NZ_FOZG01000001.1"/>
</dbReference>
<dbReference type="OrthoDB" id="7572967at2"/>
<keyword evidence="2" id="KW-1185">Reference proteome</keyword>
<proteinExistence type="predicted"/>
<accession>A0A1I6K5H3</accession>
<dbReference type="InterPro" id="IPR016181">
    <property type="entry name" value="Acyl_CoA_acyltransferase"/>
</dbReference>
<evidence type="ECO:0000313" key="1">
    <source>
        <dbReference type="EMBL" id="SFR86437.1"/>
    </source>
</evidence>
<evidence type="ECO:0008006" key="3">
    <source>
        <dbReference type="Google" id="ProtNLM"/>
    </source>
</evidence>
<gene>
    <name evidence="1" type="ORF">SAMN05192580_1346</name>
</gene>
<dbReference type="AlphaFoldDB" id="A0A1I6K5H3"/>
<organism evidence="1 2">
    <name type="scientific">Sphingomonas jatrophae</name>
    <dbReference type="NCBI Taxonomy" id="1166337"/>
    <lineage>
        <taxon>Bacteria</taxon>
        <taxon>Pseudomonadati</taxon>
        <taxon>Pseudomonadota</taxon>
        <taxon>Alphaproteobacteria</taxon>
        <taxon>Sphingomonadales</taxon>
        <taxon>Sphingomonadaceae</taxon>
        <taxon>Sphingomonas</taxon>
    </lineage>
</organism>
<dbReference type="Proteomes" id="UP000198824">
    <property type="component" value="Unassembled WGS sequence"/>
</dbReference>
<evidence type="ECO:0000313" key="2">
    <source>
        <dbReference type="Proteomes" id="UP000198824"/>
    </source>
</evidence>
<protein>
    <recommendedName>
        <fullName evidence="3">N-acetyltransferase domain-containing protein</fullName>
    </recommendedName>
</protein>